<sequence length="104" mass="11571">MSQRLVRTGPPSASIGRISTMWTAINDAGQPEEPQQPESVQVALGNMTQSGLCKPHRGARILRCKICWICPFPALFPCSGCRARLWRRRTGEKIQGRHCLARGQ</sequence>
<protein>
    <submittedName>
        <fullName evidence="1">Uncharacterized protein</fullName>
    </submittedName>
</protein>
<dbReference type="Proteomes" id="UP000308600">
    <property type="component" value="Unassembled WGS sequence"/>
</dbReference>
<accession>A0ACD3BES0</accession>
<reference evidence="1 2" key="1">
    <citation type="journal article" date="2019" name="Nat. Ecol. Evol.">
        <title>Megaphylogeny resolves global patterns of mushroom evolution.</title>
        <authorList>
            <person name="Varga T."/>
            <person name="Krizsan K."/>
            <person name="Foldi C."/>
            <person name="Dima B."/>
            <person name="Sanchez-Garcia M."/>
            <person name="Sanchez-Ramirez S."/>
            <person name="Szollosi G.J."/>
            <person name="Szarkandi J.G."/>
            <person name="Papp V."/>
            <person name="Albert L."/>
            <person name="Andreopoulos W."/>
            <person name="Angelini C."/>
            <person name="Antonin V."/>
            <person name="Barry K.W."/>
            <person name="Bougher N.L."/>
            <person name="Buchanan P."/>
            <person name="Buyck B."/>
            <person name="Bense V."/>
            <person name="Catcheside P."/>
            <person name="Chovatia M."/>
            <person name="Cooper J."/>
            <person name="Damon W."/>
            <person name="Desjardin D."/>
            <person name="Finy P."/>
            <person name="Geml J."/>
            <person name="Haridas S."/>
            <person name="Hughes K."/>
            <person name="Justo A."/>
            <person name="Karasinski D."/>
            <person name="Kautmanova I."/>
            <person name="Kiss B."/>
            <person name="Kocsube S."/>
            <person name="Kotiranta H."/>
            <person name="LaButti K.M."/>
            <person name="Lechner B.E."/>
            <person name="Liimatainen K."/>
            <person name="Lipzen A."/>
            <person name="Lukacs Z."/>
            <person name="Mihaltcheva S."/>
            <person name="Morgado L.N."/>
            <person name="Niskanen T."/>
            <person name="Noordeloos M.E."/>
            <person name="Ohm R.A."/>
            <person name="Ortiz-Santana B."/>
            <person name="Ovrebo C."/>
            <person name="Racz N."/>
            <person name="Riley R."/>
            <person name="Savchenko A."/>
            <person name="Shiryaev A."/>
            <person name="Soop K."/>
            <person name="Spirin V."/>
            <person name="Szebenyi C."/>
            <person name="Tomsovsky M."/>
            <person name="Tulloss R.E."/>
            <person name="Uehling J."/>
            <person name="Grigoriev I.V."/>
            <person name="Vagvolgyi C."/>
            <person name="Papp T."/>
            <person name="Martin F.M."/>
            <person name="Miettinen O."/>
            <person name="Hibbett D.S."/>
            <person name="Nagy L.G."/>
        </authorList>
    </citation>
    <scope>NUCLEOTIDE SEQUENCE [LARGE SCALE GENOMIC DNA]</scope>
    <source>
        <strain evidence="1 2">NL-1719</strain>
    </source>
</reference>
<evidence type="ECO:0000313" key="1">
    <source>
        <dbReference type="EMBL" id="TFK76533.1"/>
    </source>
</evidence>
<dbReference type="EMBL" id="ML208260">
    <property type="protein sequence ID" value="TFK76533.1"/>
    <property type="molecule type" value="Genomic_DNA"/>
</dbReference>
<gene>
    <name evidence="1" type="ORF">BDN72DRAFT_831109</name>
</gene>
<name>A0ACD3BES0_9AGAR</name>
<organism evidence="1 2">
    <name type="scientific">Pluteus cervinus</name>
    <dbReference type="NCBI Taxonomy" id="181527"/>
    <lineage>
        <taxon>Eukaryota</taxon>
        <taxon>Fungi</taxon>
        <taxon>Dikarya</taxon>
        <taxon>Basidiomycota</taxon>
        <taxon>Agaricomycotina</taxon>
        <taxon>Agaricomycetes</taxon>
        <taxon>Agaricomycetidae</taxon>
        <taxon>Agaricales</taxon>
        <taxon>Pluteineae</taxon>
        <taxon>Pluteaceae</taxon>
        <taxon>Pluteus</taxon>
    </lineage>
</organism>
<proteinExistence type="predicted"/>
<evidence type="ECO:0000313" key="2">
    <source>
        <dbReference type="Proteomes" id="UP000308600"/>
    </source>
</evidence>
<keyword evidence="2" id="KW-1185">Reference proteome</keyword>